<gene>
    <name evidence="3" type="ORF">PU560_13645</name>
</gene>
<accession>A0ABT5TZK2</accession>
<dbReference type="Pfam" id="PF01370">
    <property type="entry name" value="Epimerase"/>
    <property type="match status" value="1"/>
</dbReference>
<dbReference type="PANTHER" id="PTHR43245:SF55">
    <property type="entry name" value="NAD(P)-BINDING DOMAIN-CONTAINING PROTEIN"/>
    <property type="match status" value="1"/>
</dbReference>
<dbReference type="EMBL" id="JARACI010001115">
    <property type="protein sequence ID" value="MDD9207499.1"/>
    <property type="molecule type" value="Genomic_DNA"/>
</dbReference>
<dbReference type="Gene3D" id="2.60.120.10">
    <property type="entry name" value="Jelly Rolls"/>
    <property type="match status" value="1"/>
</dbReference>
<organism evidence="3 4">
    <name type="scientific">Georgenia halotolerans</name>
    <dbReference type="NCBI Taxonomy" id="3028317"/>
    <lineage>
        <taxon>Bacteria</taxon>
        <taxon>Bacillati</taxon>
        <taxon>Actinomycetota</taxon>
        <taxon>Actinomycetes</taxon>
        <taxon>Micrococcales</taxon>
        <taxon>Bogoriellaceae</taxon>
        <taxon>Georgenia</taxon>
    </lineage>
</organism>
<evidence type="ECO:0000313" key="3">
    <source>
        <dbReference type="EMBL" id="MDD9207499.1"/>
    </source>
</evidence>
<proteinExistence type="predicted"/>
<name>A0ABT5TZK2_9MICO</name>
<dbReference type="Proteomes" id="UP001165561">
    <property type="component" value="Unassembled WGS sequence"/>
</dbReference>
<feature type="non-terminal residue" evidence="3">
    <location>
        <position position="284"/>
    </location>
</feature>
<protein>
    <submittedName>
        <fullName evidence="3">NAD-dependent epimerase/dehydratase family protein</fullName>
    </submittedName>
</protein>
<evidence type="ECO:0000313" key="4">
    <source>
        <dbReference type="Proteomes" id="UP001165561"/>
    </source>
</evidence>
<dbReference type="Pfam" id="PF14667">
    <property type="entry name" value="Polysacc_synt_C"/>
    <property type="match status" value="1"/>
</dbReference>
<evidence type="ECO:0000259" key="2">
    <source>
        <dbReference type="Pfam" id="PF14667"/>
    </source>
</evidence>
<sequence>MRVALTGASGFLGWHTRARLKALTDCDVVALSRAEWHRLPEVVGKVDAVIHVAGVNRGAADVVREGNVGLAKDLATAIEHSASAPTVIYANTIQAGNGTPYGCGKAEAGAILRKAAVSSGSGFSDVLLPNLFGEHGRPDYNSFVATFVDGIVRGSQLQIEDRDVELLHVQDAAQALITALSCTGAEQVRPRGTKTSVLEVYQTLMSLYGVYRHGEVPSLATKFEADLLNTLRVPAFDSGGAIPLERKTDDRGSLVEVVRAHGGEGQTFLSTTKPGITRGQHFHL</sequence>
<dbReference type="Gene3D" id="3.40.50.720">
    <property type="entry name" value="NAD(P)-binding Rossmann-like Domain"/>
    <property type="match status" value="1"/>
</dbReference>
<comment type="caution">
    <text evidence="3">The sequence shown here is derived from an EMBL/GenBank/DDBJ whole genome shotgun (WGS) entry which is preliminary data.</text>
</comment>
<dbReference type="InterPro" id="IPR036291">
    <property type="entry name" value="NAD(P)-bd_dom_sf"/>
</dbReference>
<dbReference type="InterPro" id="IPR011051">
    <property type="entry name" value="RmlC_Cupin_sf"/>
</dbReference>
<dbReference type="InterPro" id="IPR014710">
    <property type="entry name" value="RmlC-like_jellyroll"/>
</dbReference>
<feature type="domain" description="Capsular polysaccharide assembling protein CapF C-terminal" evidence="2">
    <location>
        <begin position="248"/>
        <end position="283"/>
    </location>
</feature>
<dbReference type="SUPFAM" id="SSF51735">
    <property type="entry name" value="NAD(P)-binding Rossmann-fold domains"/>
    <property type="match status" value="1"/>
</dbReference>
<dbReference type="InterPro" id="IPR001509">
    <property type="entry name" value="Epimerase_deHydtase"/>
</dbReference>
<reference evidence="3" key="1">
    <citation type="submission" date="2023-02" db="EMBL/GenBank/DDBJ databases">
        <title>Georgenia sp.10Sc9-8, isolated from a soil sample collected from the Taklamakan desert.</title>
        <authorList>
            <person name="Liu S."/>
        </authorList>
    </citation>
    <scope>NUCLEOTIDE SEQUENCE</scope>
    <source>
        <strain evidence="3">10Sc9-8</strain>
    </source>
</reference>
<evidence type="ECO:0000259" key="1">
    <source>
        <dbReference type="Pfam" id="PF01370"/>
    </source>
</evidence>
<dbReference type="SUPFAM" id="SSF51182">
    <property type="entry name" value="RmlC-like cupins"/>
    <property type="match status" value="1"/>
</dbReference>
<keyword evidence="4" id="KW-1185">Reference proteome</keyword>
<dbReference type="PANTHER" id="PTHR43245">
    <property type="entry name" value="BIFUNCTIONAL POLYMYXIN RESISTANCE PROTEIN ARNA"/>
    <property type="match status" value="1"/>
</dbReference>
<dbReference type="InterPro" id="IPR029303">
    <property type="entry name" value="CapF_C"/>
</dbReference>
<feature type="domain" description="NAD-dependent epimerase/dehydratase" evidence="1">
    <location>
        <begin position="4"/>
        <end position="181"/>
    </location>
</feature>
<dbReference type="InterPro" id="IPR050177">
    <property type="entry name" value="Lipid_A_modif_metabolic_enz"/>
</dbReference>